<feature type="transmembrane region" description="Helical" evidence="1">
    <location>
        <begin position="6"/>
        <end position="27"/>
    </location>
</feature>
<organism evidence="2 3">
    <name type="scientific">Reinekea thalattae</name>
    <dbReference type="NCBI Taxonomy" id="2593301"/>
    <lineage>
        <taxon>Bacteria</taxon>
        <taxon>Pseudomonadati</taxon>
        <taxon>Pseudomonadota</taxon>
        <taxon>Gammaproteobacteria</taxon>
        <taxon>Oceanospirillales</taxon>
        <taxon>Saccharospirillaceae</taxon>
        <taxon>Reinekea</taxon>
    </lineage>
</organism>
<keyword evidence="3" id="KW-1185">Reference proteome</keyword>
<dbReference type="Pfam" id="PF10990">
    <property type="entry name" value="DUF2809"/>
    <property type="match status" value="1"/>
</dbReference>
<keyword evidence="1" id="KW-0472">Membrane</keyword>
<name>A0A5C8Z3U2_9GAMM</name>
<feature type="transmembrane region" description="Helical" evidence="1">
    <location>
        <begin position="88"/>
        <end position="116"/>
    </location>
</feature>
<feature type="transmembrane region" description="Helical" evidence="1">
    <location>
        <begin position="58"/>
        <end position="76"/>
    </location>
</feature>
<protein>
    <submittedName>
        <fullName evidence="2">DUF2809 domain-containing protein</fullName>
    </submittedName>
</protein>
<evidence type="ECO:0000313" key="3">
    <source>
        <dbReference type="Proteomes" id="UP000321764"/>
    </source>
</evidence>
<dbReference type="InterPro" id="IPR021257">
    <property type="entry name" value="DUF2809"/>
</dbReference>
<evidence type="ECO:0000256" key="1">
    <source>
        <dbReference type="SAM" id="Phobius"/>
    </source>
</evidence>
<dbReference type="EMBL" id="VKAD01000002">
    <property type="protein sequence ID" value="TXR51893.1"/>
    <property type="molecule type" value="Genomic_DNA"/>
</dbReference>
<reference evidence="2 3" key="1">
    <citation type="submission" date="2019-07" db="EMBL/GenBank/DDBJ databases">
        <title>Reinekea sp. strain SSH23 genome sequencing and assembly.</title>
        <authorList>
            <person name="Kim I."/>
        </authorList>
    </citation>
    <scope>NUCLEOTIDE SEQUENCE [LARGE SCALE GENOMIC DNA]</scope>
    <source>
        <strain evidence="2 3">SSH23</strain>
    </source>
</reference>
<dbReference type="OrthoDB" id="5360192at2"/>
<evidence type="ECO:0000313" key="2">
    <source>
        <dbReference type="EMBL" id="TXR51893.1"/>
    </source>
</evidence>
<proteinExistence type="predicted"/>
<sequence length="121" mass="13760">MFHFNARAFVISVLLFAALVVIAVYVTDDIVRPFLGDVLVVVWLYFVMRSVLNYSKNIIISGVLIFAYAVEFAQYFQLLSWLGLDHIYWLRIVLGATFDIKDLLAYSVGAVMLFLLNVDTA</sequence>
<keyword evidence="1" id="KW-0812">Transmembrane</keyword>
<comment type="caution">
    <text evidence="2">The sequence shown here is derived from an EMBL/GenBank/DDBJ whole genome shotgun (WGS) entry which is preliminary data.</text>
</comment>
<dbReference type="Proteomes" id="UP000321764">
    <property type="component" value="Unassembled WGS sequence"/>
</dbReference>
<gene>
    <name evidence="2" type="ORF">FME95_10735</name>
</gene>
<keyword evidence="1" id="KW-1133">Transmembrane helix</keyword>
<dbReference type="AlphaFoldDB" id="A0A5C8Z3U2"/>
<accession>A0A5C8Z3U2</accession>
<feature type="transmembrane region" description="Helical" evidence="1">
    <location>
        <begin position="34"/>
        <end position="52"/>
    </location>
</feature>
<dbReference type="RefSeq" id="WP_147714490.1">
    <property type="nucleotide sequence ID" value="NZ_VKAD01000002.1"/>
</dbReference>